<dbReference type="Proteomes" id="UP000295662">
    <property type="component" value="Unassembled WGS sequence"/>
</dbReference>
<dbReference type="SUPFAM" id="SSF53187">
    <property type="entry name" value="Zn-dependent exopeptidases"/>
    <property type="match status" value="1"/>
</dbReference>
<dbReference type="AlphaFoldDB" id="A0A4R7RT95"/>
<keyword evidence="7" id="KW-1185">Reference proteome</keyword>
<comment type="cofactor">
    <cofactor evidence="1">
        <name>Zn(2+)</name>
        <dbReference type="ChEBI" id="CHEBI:29105"/>
    </cofactor>
</comment>
<evidence type="ECO:0000313" key="6">
    <source>
        <dbReference type="EMBL" id="TDU68015.1"/>
    </source>
</evidence>
<reference evidence="6 7" key="1">
    <citation type="submission" date="2019-03" db="EMBL/GenBank/DDBJ databases">
        <title>Genomic Encyclopedia of Archaeal and Bacterial Type Strains, Phase II (KMG-II): from individual species to whole genera.</title>
        <authorList>
            <person name="Goeker M."/>
        </authorList>
    </citation>
    <scope>NUCLEOTIDE SEQUENCE [LARGE SCALE GENOMIC DNA]</scope>
    <source>
        <strain evidence="6 7">ATCC 25309</strain>
    </source>
</reference>
<gene>
    <name evidence="6" type="ORF">EI77_03132</name>
</gene>
<evidence type="ECO:0000256" key="4">
    <source>
        <dbReference type="ARBA" id="ARBA00022833"/>
    </source>
</evidence>
<dbReference type="Gene3D" id="3.40.630.10">
    <property type="entry name" value="Zn peptidases"/>
    <property type="match status" value="1"/>
</dbReference>
<accession>A0A4R7RT95</accession>
<name>A0A4R7RT95_9BACT</name>
<evidence type="ECO:0000256" key="3">
    <source>
        <dbReference type="ARBA" id="ARBA00022801"/>
    </source>
</evidence>
<dbReference type="RefSeq" id="WP_133796163.1">
    <property type="nucleotide sequence ID" value="NZ_SOCA01000006.1"/>
</dbReference>
<evidence type="ECO:0000259" key="5">
    <source>
        <dbReference type="Pfam" id="PF24827"/>
    </source>
</evidence>
<evidence type="ECO:0000313" key="7">
    <source>
        <dbReference type="Proteomes" id="UP000295662"/>
    </source>
</evidence>
<keyword evidence="3" id="KW-0378">Hydrolase</keyword>
<dbReference type="GO" id="GO:0016788">
    <property type="term" value="F:hydrolase activity, acting on ester bonds"/>
    <property type="evidence" value="ECO:0007669"/>
    <property type="project" value="InterPro"/>
</dbReference>
<protein>
    <submittedName>
        <fullName evidence="6">Succinylglutamate desuccinylase/aspartoacylase family protein</fullName>
    </submittedName>
</protein>
<keyword evidence="2" id="KW-0479">Metal-binding</keyword>
<feature type="domain" description="Succinylglutamate desuccinylase/Aspartoacylase catalytic" evidence="5">
    <location>
        <begin position="55"/>
        <end position="119"/>
    </location>
</feature>
<keyword evidence="4" id="KW-0862">Zinc</keyword>
<dbReference type="OrthoDB" id="184972at2"/>
<proteinExistence type="predicted"/>
<dbReference type="GO" id="GO:0046872">
    <property type="term" value="F:metal ion binding"/>
    <property type="evidence" value="ECO:0007669"/>
    <property type="project" value="UniProtKB-KW"/>
</dbReference>
<evidence type="ECO:0000256" key="2">
    <source>
        <dbReference type="ARBA" id="ARBA00022723"/>
    </source>
</evidence>
<organism evidence="6 7">
    <name type="scientific">Prosthecobacter fusiformis</name>
    <dbReference type="NCBI Taxonomy" id="48464"/>
    <lineage>
        <taxon>Bacteria</taxon>
        <taxon>Pseudomonadati</taxon>
        <taxon>Verrucomicrobiota</taxon>
        <taxon>Verrucomicrobiia</taxon>
        <taxon>Verrucomicrobiales</taxon>
        <taxon>Verrucomicrobiaceae</taxon>
        <taxon>Prosthecobacter</taxon>
    </lineage>
</organism>
<comment type="caution">
    <text evidence="6">The sequence shown here is derived from an EMBL/GenBank/DDBJ whole genome shotgun (WGS) entry which is preliminary data.</text>
</comment>
<dbReference type="Pfam" id="PF24827">
    <property type="entry name" value="AstE_AspA_cat"/>
    <property type="match status" value="1"/>
</dbReference>
<evidence type="ECO:0000256" key="1">
    <source>
        <dbReference type="ARBA" id="ARBA00001947"/>
    </source>
</evidence>
<sequence length="255" mass="28432">MNTFSSIHLARSRHTPLRSEPSRLILESLPPEQGIYIPKIVSKPLKKGQGFKFGVFGGIHGDEEAGTLAIQELIQWAAEKPEELHDYELHFFPICNPTGRNLGIRYNQNGLDLNREFWSGSIEPEIIYLESELRREQYDGIIALHADDDSDGCYGFVRGALLSEHLLEPALKAASDELPRNVLPIIDGFLASQGIIKEGYNGILSAPPEQQVKPLEIVFETPALAPMYQQVNATVVAVKTILAEYRQLQAYAPNL</sequence>
<dbReference type="EMBL" id="SOCA01000006">
    <property type="protein sequence ID" value="TDU68015.1"/>
    <property type="molecule type" value="Genomic_DNA"/>
</dbReference>
<dbReference type="InterPro" id="IPR055438">
    <property type="entry name" value="AstE_AspA_cat"/>
</dbReference>